<comment type="caution">
    <text evidence="1">The sequence shown here is derived from an EMBL/GenBank/DDBJ whole genome shotgun (WGS) entry which is preliminary data.</text>
</comment>
<reference evidence="1 2" key="1">
    <citation type="journal article" date="2020" name="Mol. Biol. Evol.">
        <title>Distinct Expression and Methylation Patterns for Genes with Different Fates following a Single Whole-Genome Duplication in Flowering Plants.</title>
        <authorList>
            <person name="Shi T."/>
            <person name="Rahmani R.S."/>
            <person name="Gugger P.F."/>
            <person name="Wang M."/>
            <person name="Li H."/>
            <person name="Zhang Y."/>
            <person name="Li Z."/>
            <person name="Wang Q."/>
            <person name="Van de Peer Y."/>
            <person name="Marchal K."/>
            <person name="Chen J."/>
        </authorList>
    </citation>
    <scope>NUCLEOTIDE SEQUENCE [LARGE SCALE GENOMIC DNA]</scope>
    <source>
        <tissue evidence="1">Leaf</tissue>
    </source>
</reference>
<dbReference type="AlphaFoldDB" id="A0A822ZE86"/>
<dbReference type="EMBL" id="DUZY01000006">
    <property type="protein sequence ID" value="DAD43207.1"/>
    <property type="molecule type" value="Genomic_DNA"/>
</dbReference>
<dbReference type="InterPro" id="IPR016159">
    <property type="entry name" value="Cullin_repeat-like_dom_sf"/>
</dbReference>
<evidence type="ECO:0000313" key="2">
    <source>
        <dbReference type="Proteomes" id="UP000607653"/>
    </source>
</evidence>
<gene>
    <name evidence="1" type="ORF">HUJ06_001437</name>
</gene>
<protein>
    <submittedName>
        <fullName evidence="1">Uncharacterized protein</fullName>
    </submittedName>
</protein>
<sequence>MSDLKSIANCMISSGYGKECVKIYKIIRKSIVDEGYTISESSTSPPLASKRWIGMS</sequence>
<organism evidence="1 2">
    <name type="scientific">Nelumbo nucifera</name>
    <name type="common">Sacred lotus</name>
    <dbReference type="NCBI Taxonomy" id="4432"/>
    <lineage>
        <taxon>Eukaryota</taxon>
        <taxon>Viridiplantae</taxon>
        <taxon>Streptophyta</taxon>
        <taxon>Embryophyta</taxon>
        <taxon>Tracheophyta</taxon>
        <taxon>Spermatophyta</taxon>
        <taxon>Magnoliopsida</taxon>
        <taxon>Proteales</taxon>
        <taxon>Nelumbonaceae</taxon>
        <taxon>Nelumbo</taxon>
    </lineage>
</organism>
<accession>A0A822ZE86</accession>
<dbReference type="Gene3D" id="1.20.1280.170">
    <property type="entry name" value="Exocyst complex component Exo70"/>
    <property type="match status" value="1"/>
</dbReference>
<dbReference type="Proteomes" id="UP000607653">
    <property type="component" value="Unassembled WGS sequence"/>
</dbReference>
<evidence type="ECO:0000313" key="1">
    <source>
        <dbReference type="EMBL" id="DAD43207.1"/>
    </source>
</evidence>
<proteinExistence type="predicted"/>
<name>A0A822ZE86_NELNU</name>
<dbReference type="SUPFAM" id="SSF74788">
    <property type="entry name" value="Cullin repeat-like"/>
    <property type="match status" value="1"/>
</dbReference>
<keyword evidence="2" id="KW-1185">Reference proteome</keyword>